<accession>A0A1I0UYH6</accession>
<evidence type="ECO:0000313" key="2">
    <source>
        <dbReference type="Proteomes" id="UP000199604"/>
    </source>
</evidence>
<proteinExistence type="predicted"/>
<dbReference type="Proteomes" id="UP000199604">
    <property type="component" value="Unassembled WGS sequence"/>
</dbReference>
<organism evidence="1 2">
    <name type="scientific">Flavobacterium swingsii</name>
    <dbReference type="NCBI Taxonomy" id="498292"/>
    <lineage>
        <taxon>Bacteria</taxon>
        <taxon>Pseudomonadati</taxon>
        <taxon>Bacteroidota</taxon>
        <taxon>Flavobacteriia</taxon>
        <taxon>Flavobacteriales</taxon>
        <taxon>Flavobacteriaceae</taxon>
        <taxon>Flavobacterium</taxon>
    </lineage>
</organism>
<protein>
    <submittedName>
        <fullName evidence="1">Uncharacterized protein</fullName>
    </submittedName>
</protein>
<sequence>MTKNEVKELIEKLETNFVMTSISLGFLLDPKTRKASETWMESGSSVRFGTKKQIRNEKKYYVDDTYSKFFKEKMNNVEFMKIPMMAMISLIHDSIKDNGYDKQTPEFEFLRHLRNAVSHGNRFTFRNNEPKRPAYYDEFILDVNINGMENVIFDFIHFEDILNLINYIKNDL</sequence>
<reference evidence="2" key="1">
    <citation type="submission" date="2016-10" db="EMBL/GenBank/DDBJ databases">
        <authorList>
            <person name="Varghese N."/>
            <person name="Submissions S."/>
        </authorList>
    </citation>
    <scope>NUCLEOTIDE SEQUENCE [LARGE SCALE GENOMIC DNA]</scope>
    <source>
        <strain evidence="2">DSM 21789</strain>
    </source>
</reference>
<name>A0A1I0UYH6_9FLAO</name>
<dbReference type="AlphaFoldDB" id="A0A1I0UYH6"/>
<dbReference type="EMBL" id="FOJT01000001">
    <property type="protein sequence ID" value="SFA69098.1"/>
    <property type="molecule type" value="Genomic_DNA"/>
</dbReference>
<gene>
    <name evidence="1" type="ORF">SAMN05660845_0045</name>
</gene>
<keyword evidence="2" id="KW-1185">Reference proteome</keyword>
<dbReference type="STRING" id="498292.SAMN05660845_0045"/>
<evidence type="ECO:0000313" key="1">
    <source>
        <dbReference type="EMBL" id="SFA69098.1"/>
    </source>
</evidence>